<evidence type="ECO:0000313" key="2">
    <source>
        <dbReference type="Proteomes" id="UP000789570"/>
    </source>
</evidence>
<sequence length="80" mass="9358">NNFYFSPGWALKQNQKFGIKSEIQIVKRVIQLIQGYFHLGNANHYDRYTAERMLSKLQALAISGKELYSIMLPKIQIIRN</sequence>
<proteinExistence type="predicted"/>
<dbReference type="Proteomes" id="UP000789570">
    <property type="component" value="Unassembled WGS sequence"/>
</dbReference>
<gene>
    <name evidence="1" type="ORF">FCALED_LOCUS14250</name>
</gene>
<name>A0A9N9NBJ0_9GLOM</name>
<feature type="non-terminal residue" evidence="1">
    <location>
        <position position="1"/>
    </location>
</feature>
<accession>A0A9N9NBJ0</accession>
<dbReference type="EMBL" id="CAJVPQ010009798">
    <property type="protein sequence ID" value="CAG8718004.1"/>
    <property type="molecule type" value="Genomic_DNA"/>
</dbReference>
<dbReference type="AlphaFoldDB" id="A0A9N9NBJ0"/>
<protein>
    <submittedName>
        <fullName evidence="1">5566_t:CDS:1</fullName>
    </submittedName>
</protein>
<comment type="caution">
    <text evidence="1">The sequence shown here is derived from an EMBL/GenBank/DDBJ whole genome shotgun (WGS) entry which is preliminary data.</text>
</comment>
<evidence type="ECO:0000313" key="1">
    <source>
        <dbReference type="EMBL" id="CAG8718004.1"/>
    </source>
</evidence>
<organism evidence="1 2">
    <name type="scientific">Funneliformis caledonium</name>
    <dbReference type="NCBI Taxonomy" id="1117310"/>
    <lineage>
        <taxon>Eukaryota</taxon>
        <taxon>Fungi</taxon>
        <taxon>Fungi incertae sedis</taxon>
        <taxon>Mucoromycota</taxon>
        <taxon>Glomeromycotina</taxon>
        <taxon>Glomeromycetes</taxon>
        <taxon>Glomerales</taxon>
        <taxon>Glomeraceae</taxon>
        <taxon>Funneliformis</taxon>
    </lineage>
</organism>
<keyword evidence="2" id="KW-1185">Reference proteome</keyword>
<reference evidence="1" key="1">
    <citation type="submission" date="2021-06" db="EMBL/GenBank/DDBJ databases">
        <authorList>
            <person name="Kallberg Y."/>
            <person name="Tangrot J."/>
            <person name="Rosling A."/>
        </authorList>
    </citation>
    <scope>NUCLEOTIDE SEQUENCE</scope>
    <source>
        <strain evidence="1">UK204</strain>
    </source>
</reference>
<dbReference type="OrthoDB" id="2383742at2759"/>